<gene>
    <name evidence="1" type="ORF">MNBD_NITROSPINAE04-467</name>
</gene>
<dbReference type="Gene3D" id="3.40.1260.10">
    <property type="entry name" value="DsrEFH-like"/>
    <property type="match status" value="1"/>
</dbReference>
<dbReference type="EMBL" id="UOGA01000179">
    <property type="protein sequence ID" value="VAX20497.1"/>
    <property type="molecule type" value="Genomic_DNA"/>
</dbReference>
<dbReference type="PANTHER" id="PTHR37691">
    <property type="entry name" value="BLR3518 PROTEIN"/>
    <property type="match status" value="1"/>
</dbReference>
<accession>A0A3B1CUZ4</accession>
<dbReference type="PANTHER" id="PTHR37691:SF1">
    <property type="entry name" value="BLR3518 PROTEIN"/>
    <property type="match status" value="1"/>
</dbReference>
<reference evidence="1" key="1">
    <citation type="submission" date="2018-06" db="EMBL/GenBank/DDBJ databases">
        <authorList>
            <person name="Zhirakovskaya E."/>
        </authorList>
    </citation>
    <scope>NUCLEOTIDE SEQUENCE</scope>
</reference>
<protein>
    <recommendedName>
        <fullName evidence="2">DsrE/DsrF-like family protein</fullName>
    </recommendedName>
</protein>
<evidence type="ECO:0000313" key="1">
    <source>
        <dbReference type="EMBL" id="VAX20497.1"/>
    </source>
</evidence>
<dbReference type="SUPFAM" id="SSF75169">
    <property type="entry name" value="DsrEFH-like"/>
    <property type="match status" value="1"/>
</dbReference>
<proteinExistence type="predicted"/>
<organism evidence="1">
    <name type="scientific">hydrothermal vent metagenome</name>
    <dbReference type="NCBI Taxonomy" id="652676"/>
    <lineage>
        <taxon>unclassified sequences</taxon>
        <taxon>metagenomes</taxon>
        <taxon>ecological metagenomes</taxon>
    </lineage>
</organism>
<evidence type="ECO:0008006" key="2">
    <source>
        <dbReference type="Google" id="ProtNLM"/>
    </source>
</evidence>
<dbReference type="AlphaFoldDB" id="A0A3B1CUZ4"/>
<dbReference type="InterPro" id="IPR027396">
    <property type="entry name" value="DsrEFH-like"/>
</dbReference>
<name>A0A3B1CUZ4_9ZZZZ</name>
<sequence>MYKIVTKFSALLVSMVFVLLAGNVSAAQQTDDSLAEYKLVLQISDDDPKTQARVLNVAKNIRKAYGHSNIDVEIVAFGPGLKLLFAKNKNKDRIAGMALGGVNFTACSNTIAGMTKKMGHAPVLNESAVNLKAPGVKRIMELVAKGYTLVRP</sequence>